<accession>A0A392NLM4</accession>
<evidence type="ECO:0000313" key="2">
    <source>
        <dbReference type="Proteomes" id="UP000265520"/>
    </source>
</evidence>
<dbReference type="Proteomes" id="UP000265520">
    <property type="component" value="Unassembled WGS sequence"/>
</dbReference>
<reference evidence="1 2" key="1">
    <citation type="journal article" date="2018" name="Front. Plant Sci.">
        <title>Red Clover (Trifolium pratense) and Zigzag Clover (T. medium) - A Picture of Genomic Similarities and Differences.</title>
        <authorList>
            <person name="Dluhosova J."/>
            <person name="Istvanek J."/>
            <person name="Nedelnik J."/>
            <person name="Repkova J."/>
        </authorList>
    </citation>
    <scope>NUCLEOTIDE SEQUENCE [LARGE SCALE GENOMIC DNA]</scope>
    <source>
        <strain evidence="2">cv. 10/8</strain>
        <tissue evidence="1">Leaf</tissue>
    </source>
</reference>
<evidence type="ECO:0000313" key="1">
    <source>
        <dbReference type="EMBL" id="MCI00322.1"/>
    </source>
</evidence>
<proteinExistence type="predicted"/>
<dbReference type="EMBL" id="LXQA010042849">
    <property type="protein sequence ID" value="MCI00322.1"/>
    <property type="molecule type" value="Genomic_DNA"/>
</dbReference>
<comment type="caution">
    <text evidence="1">The sequence shown here is derived from an EMBL/GenBank/DDBJ whole genome shotgun (WGS) entry which is preliminary data.</text>
</comment>
<name>A0A392NLM4_9FABA</name>
<keyword evidence="2" id="KW-1185">Reference proteome</keyword>
<dbReference type="AlphaFoldDB" id="A0A392NLM4"/>
<protein>
    <submittedName>
        <fullName evidence="1">Purple acid phosphatase 8</fullName>
    </submittedName>
</protein>
<sequence>MLIMISLGSKQSKAKLKIVEGHRTIKVAGHHGNSQELEELLVPILEINESTFGPLSSSYIDTLLVCLFLQHRS</sequence>
<organism evidence="1 2">
    <name type="scientific">Trifolium medium</name>
    <dbReference type="NCBI Taxonomy" id="97028"/>
    <lineage>
        <taxon>Eukaryota</taxon>
        <taxon>Viridiplantae</taxon>
        <taxon>Streptophyta</taxon>
        <taxon>Embryophyta</taxon>
        <taxon>Tracheophyta</taxon>
        <taxon>Spermatophyta</taxon>
        <taxon>Magnoliopsida</taxon>
        <taxon>eudicotyledons</taxon>
        <taxon>Gunneridae</taxon>
        <taxon>Pentapetalae</taxon>
        <taxon>rosids</taxon>
        <taxon>fabids</taxon>
        <taxon>Fabales</taxon>
        <taxon>Fabaceae</taxon>
        <taxon>Papilionoideae</taxon>
        <taxon>50 kb inversion clade</taxon>
        <taxon>NPAAA clade</taxon>
        <taxon>Hologalegina</taxon>
        <taxon>IRL clade</taxon>
        <taxon>Trifolieae</taxon>
        <taxon>Trifolium</taxon>
    </lineage>
</organism>